<dbReference type="SUPFAM" id="SSF52096">
    <property type="entry name" value="ClpP/crotonase"/>
    <property type="match status" value="1"/>
</dbReference>
<evidence type="ECO:0008006" key="3">
    <source>
        <dbReference type="Google" id="ProtNLM"/>
    </source>
</evidence>
<comment type="similarity">
    <text evidence="1">Belongs to the enoyl-CoA hydratase/isomerase family.</text>
</comment>
<sequence>MDYKEIIFEKSNQIATITFNRPDKLNAMTPRMMGELWDAIRKVEDDPNLRVTIITGAGRGF</sequence>
<evidence type="ECO:0000313" key="2">
    <source>
        <dbReference type="EMBL" id="KKK56006.1"/>
    </source>
</evidence>
<gene>
    <name evidence="2" type="ORF">LCGC14_3068870</name>
</gene>
<organism evidence="2">
    <name type="scientific">marine sediment metagenome</name>
    <dbReference type="NCBI Taxonomy" id="412755"/>
    <lineage>
        <taxon>unclassified sequences</taxon>
        <taxon>metagenomes</taxon>
        <taxon>ecological metagenomes</taxon>
    </lineage>
</organism>
<dbReference type="InterPro" id="IPR001753">
    <property type="entry name" value="Enoyl-CoA_hydra/iso"/>
</dbReference>
<feature type="non-terminal residue" evidence="2">
    <location>
        <position position="61"/>
    </location>
</feature>
<dbReference type="PANTHER" id="PTHR43802:SF1">
    <property type="entry name" value="IP11341P-RELATED"/>
    <property type="match status" value="1"/>
</dbReference>
<dbReference type="Pfam" id="PF00378">
    <property type="entry name" value="ECH_1"/>
    <property type="match status" value="1"/>
</dbReference>
<accession>A0A0F8Z7C5</accession>
<dbReference type="InterPro" id="IPR029045">
    <property type="entry name" value="ClpP/crotonase-like_dom_sf"/>
</dbReference>
<name>A0A0F8Z7C5_9ZZZZ</name>
<dbReference type="EMBL" id="LAZR01065209">
    <property type="protein sequence ID" value="KKK56006.1"/>
    <property type="molecule type" value="Genomic_DNA"/>
</dbReference>
<dbReference type="AlphaFoldDB" id="A0A0F8Z7C5"/>
<dbReference type="PANTHER" id="PTHR43802">
    <property type="entry name" value="ENOYL-COA HYDRATASE"/>
    <property type="match status" value="1"/>
</dbReference>
<proteinExistence type="inferred from homology"/>
<comment type="caution">
    <text evidence="2">The sequence shown here is derived from an EMBL/GenBank/DDBJ whole genome shotgun (WGS) entry which is preliminary data.</text>
</comment>
<reference evidence="2" key="1">
    <citation type="journal article" date="2015" name="Nature">
        <title>Complex archaea that bridge the gap between prokaryotes and eukaryotes.</title>
        <authorList>
            <person name="Spang A."/>
            <person name="Saw J.H."/>
            <person name="Jorgensen S.L."/>
            <person name="Zaremba-Niedzwiedzka K."/>
            <person name="Martijn J."/>
            <person name="Lind A.E."/>
            <person name="van Eijk R."/>
            <person name="Schleper C."/>
            <person name="Guy L."/>
            <person name="Ettema T.J."/>
        </authorList>
    </citation>
    <scope>NUCLEOTIDE SEQUENCE</scope>
</reference>
<dbReference type="Gene3D" id="3.30.300.220">
    <property type="match status" value="1"/>
</dbReference>
<dbReference type="CDD" id="cd06558">
    <property type="entry name" value="crotonase-like"/>
    <property type="match status" value="1"/>
</dbReference>
<protein>
    <recommendedName>
        <fullName evidence="3">Enoyl-CoA hydratase</fullName>
    </recommendedName>
</protein>
<evidence type="ECO:0000256" key="1">
    <source>
        <dbReference type="ARBA" id="ARBA00005254"/>
    </source>
</evidence>